<dbReference type="GO" id="GO:0009360">
    <property type="term" value="C:DNA polymerase III complex"/>
    <property type="evidence" value="ECO:0007669"/>
    <property type="project" value="InterPro"/>
</dbReference>
<dbReference type="InterPro" id="IPR022637">
    <property type="entry name" value="DNA_polIII_beta_cen"/>
</dbReference>
<evidence type="ECO:0000256" key="6">
    <source>
        <dbReference type="ARBA" id="ARBA00022695"/>
    </source>
</evidence>
<dbReference type="STRING" id="1862672.BO225_01765"/>
<dbReference type="Gene3D" id="3.10.150.10">
    <property type="entry name" value="DNA Polymerase III, subunit A, domain 2"/>
    <property type="match status" value="1"/>
</dbReference>
<dbReference type="GO" id="GO:0003677">
    <property type="term" value="F:DNA binding"/>
    <property type="evidence" value="ECO:0007669"/>
    <property type="project" value="UniProtKB-UniRule"/>
</dbReference>
<protein>
    <recommendedName>
        <fullName evidence="3 10">Beta sliding clamp</fullName>
    </recommendedName>
</protein>
<dbReference type="InterPro" id="IPR022634">
    <property type="entry name" value="DNA_polIII_beta_N"/>
</dbReference>
<dbReference type="InterPro" id="IPR001001">
    <property type="entry name" value="DNA_polIII_beta"/>
</dbReference>
<evidence type="ECO:0000259" key="11">
    <source>
        <dbReference type="Pfam" id="PF00712"/>
    </source>
</evidence>
<dbReference type="NCBIfam" id="TIGR00663">
    <property type="entry name" value="dnan"/>
    <property type="match status" value="1"/>
</dbReference>
<evidence type="ECO:0000259" key="12">
    <source>
        <dbReference type="Pfam" id="PF02767"/>
    </source>
</evidence>
<evidence type="ECO:0000313" key="14">
    <source>
        <dbReference type="EMBL" id="OLU47597.1"/>
    </source>
</evidence>
<dbReference type="GeneID" id="78274672"/>
<keyword evidence="9" id="KW-0238">DNA-binding</keyword>
<gene>
    <name evidence="14" type="ORF">BO225_01765</name>
</gene>
<evidence type="ECO:0000256" key="10">
    <source>
        <dbReference type="PIRNR" id="PIRNR000804"/>
    </source>
</evidence>
<dbReference type="SUPFAM" id="SSF55979">
    <property type="entry name" value="DNA clamp"/>
    <property type="match status" value="3"/>
</dbReference>
<keyword evidence="7 10" id="KW-0235">DNA replication</keyword>
<evidence type="ECO:0000256" key="5">
    <source>
        <dbReference type="ARBA" id="ARBA00022679"/>
    </source>
</evidence>
<dbReference type="InterPro" id="IPR046938">
    <property type="entry name" value="DNA_clamp_sf"/>
</dbReference>
<feature type="domain" description="DNA polymerase III beta sliding clamp N-terminal" evidence="11">
    <location>
        <begin position="1"/>
        <end position="124"/>
    </location>
</feature>
<proteinExistence type="inferred from homology"/>
<comment type="subunit">
    <text evidence="10">Forms a ring-shaped head-to-tail homodimer around DNA.</text>
</comment>
<dbReference type="Proteomes" id="UP000186705">
    <property type="component" value="Unassembled WGS sequence"/>
</dbReference>
<keyword evidence="4 10" id="KW-0963">Cytoplasm</keyword>
<evidence type="ECO:0000256" key="3">
    <source>
        <dbReference type="ARBA" id="ARBA00021035"/>
    </source>
</evidence>
<evidence type="ECO:0000259" key="13">
    <source>
        <dbReference type="Pfam" id="PF02768"/>
    </source>
</evidence>
<evidence type="ECO:0000256" key="2">
    <source>
        <dbReference type="ARBA" id="ARBA00010752"/>
    </source>
</evidence>
<keyword evidence="15" id="KW-1185">Reference proteome</keyword>
<dbReference type="Pfam" id="PF02767">
    <property type="entry name" value="DNA_pol3_beta_2"/>
    <property type="match status" value="1"/>
</dbReference>
<name>A0A1U7NPN4_9FIRM</name>
<evidence type="ECO:0000313" key="15">
    <source>
        <dbReference type="Proteomes" id="UP000186705"/>
    </source>
</evidence>
<dbReference type="GO" id="GO:0003887">
    <property type="term" value="F:DNA-directed DNA polymerase activity"/>
    <property type="evidence" value="ECO:0007669"/>
    <property type="project" value="UniProtKB-UniRule"/>
</dbReference>
<keyword evidence="5 10" id="KW-0808">Transferase</keyword>
<dbReference type="GO" id="GO:0008408">
    <property type="term" value="F:3'-5' exonuclease activity"/>
    <property type="evidence" value="ECO:0007669"/>
    <property type="project" value="InterPro"/>
</dbReference>
<dbReference type="Pfam" id="PF02768">
    <property type="entry name" value="DNA_pol3_beta_3"/>
    <property type="match status" value="1"/>
</dbReference>
<dbReference type="RefSeq" id="WP_076340568.1">
    <property type="nucleotide sequence ID" value="NZ_CAPDDE010000001.1"/>
</dbReference>
<evidence type="ECO:0000256" key="4">
    <source>
        <dbReference type="ARBA" id="ARBA00022490"/>
    </source>
</evidence>
<evidence type="ECO:0000256" key="9">
    <source>
        <dbReference type="ARBA" id="ARBA00023125"/>
    </source>
</evidence>
<comment type="subcellular location">
    <subcellularLocation>
        <location evidence="1 10">Cytoplasm</location>
    </subcellularLocation>
</comment>
<sequence length="373" mass="42126">MNFSIDRKYFYDQLSIVARAISPYSPLPALSGICIQVEADHLILMGSDSTISIKTIIEPNEENQLKIESTGSIIIESKYLLEIIRKLECKIVSFELFDDTLIRIEGDHGTFHLNGIEGSEYPSIDFYQPQNEFILSKKQLKEIVRQTGFACADSDSRPVLNGINFNMQGENLYCSATDTYRLARKRITLPQENTFNITISNRSLNEIVKSLNQEEEDIQIFVDQKKAQFIFDGTTFQTRLLDGTFPDVERIIPQHFISTLQIDARELSNAIDRTNFILTDKVHLIKLECTPKIVEIKTRSSEIGDSKEELLSSIYGGEDLTLTCNGSYMLDALKALGSSRVELSFTGVLKPIKISDPEDDSTLMIVVPVRSID</sequence>
<dbReference type="GO" id="GO:0006271">
    <property type="term" value="P:DNA strand elongation involved in DNA replication"/>
    <property type="evidence" value="ECO:0007669"/>
    <property type="project" value="TreeGrafter"/>
</dbReference>
<dbReference type="GO" id="GO:0005737">
    <property type="term" value="C:cytoplasm"/>
    <property type="evidence" value="ECO:0007669"/>
    <property type="project" value="UniProtKB-SubCell"/>
</dbReference>
<evidence type="ECO:0000256" key="8">
    <source>
        <dbReference type="ARBA" id="ARBA00022932"/>
    </source>
</evidence>
<dbReference type="Pfam" id="PF00712">
    <property type="entry name" value="DNA_pol3_beta"/>
    <property type="match status" value="1"/>
</dbReference>
<dbReference type="AlphaFoldDB" id="A0A1U7NPN4"/>
<reference evidence="14 15" key="1">
    <citation type="submission" date="2016-11" db="EMBL/GenBank/DDBJ databases">
        <title>Description of two novel members of the family Erysipelotrichaceae: Ileibacterium lipovorans gen. nov., sp. nov. and Dubosiella newyorkensis, gen. nov., sp. nov.</title>
        <authorList>
            <person name="Cox L.M."/>
            <person name="Sohn J."/>
            <person name="Tyrrell K.L."/>
            <person name="Citron D.M."/>
            <person name="Lawson P.A."/>
            <person name="Patel N.B."/>
            <person name="Iizumi T."/>
            <person name="Perez-Perez G.I."/>
            <person name="Goldstein E.J."/>
            <person name="Blaser M.J."/>
        </authorList>
    </citation>
    <scope>NUCLEOTIDE SEQUENCE [LARGE SCALE GENOMIC DNA]</scope>
    <source>
        <strain evidence="14 15">NYU-BL-A4</strain>
    </source>
</reference>
<keyword evidence="6 10" id="KW-0548">Nucleotidyltransferase</keyword>
<organism evidence="14 15">
    <name type="scientific">Dubosiella newyorkensis</name>
    <dbReference type="NCBI Taxonomy" id="1862672"/>
    <lineage>
        <taxon>Bacteria</taxon>
        <taxon>Bacillati</taxon>
        <taxon>Bacillota</taxon>
        <taxon>Erysipelotrichia</taxon>
        <taxon>Erysipelotrichales</taxon>
        <taxon>Erysipelotrichaceae</taxon>
        <taxon>Dubosiella</taxon>
    </lineage>
</organism>
<dbReference type="Gene3D" id="3.70.10.10">
    <property type="match status" value="1"/>
</dbReference>
<feature type="domain" description="DNA polymerase III beta sliding clamp C-terminal" evidence="13">
    <location>
        <begin position="250"/>
        <end position="370"/>
    </location>
</feature>
<evidence type="ECO:0000256" key="1">
    <source>
        <dbReference type="ARBA" id="ARBA00004496"/>
    </source>
</evidence>
<dbReference type="PANTHER" id="PTHR30478:SF0">
    <property type="entry name" value="BETA SLIDING CLAMP"/>
    <property type="match status" value="1"/>
</dbReference>
<dbReference type="PANTHER" id="PTHR30478">
    <property type="entry name" value="DNA POLYMERASE III SUBUNIT BETA"/>
    <property type="match status" value="1"/>
</dbReference>
<comment type="similarity">
    <text evidence="2 10">Belongs to the beta sliding clamp family.</text>
</comment>
<keyword evidence="8 10" id="KW-0239">DNA-directed DNA polymerase</keyword>
<evidence type="ECO:0000256" key="7">
    <source>
        <dbReference type="ARBA" id="ARBA00022705"/>
    </source>
</evidence>
<feature type="domain" description="DNA polymerase III beta sliding clamp central" evidence="12">
    <location>
        <begin position="135"/>
        <end position="247"/>
    </location>
</feature>
<comment type="caution">
    <text evidence="14">The sequence shown here is derived from an EMBL/GenBank/DDBJ whole genome shotgun (WGS) entry which is preliminary data.</text>
</comment>
<dbReference type="InterPro" id="IPR022635">
    <property type="entry name" value="DNA_polIII_beta_C"/>
</dbReference>
<dbReference type="OrthoDB" id="8421503at2"/>
<dbReference type="SMART" id="SM00480">
    <property type="entry name" value="POL3Bc"/>
    <property type="match status" value="1"/>
</dbReference>
<dbReference type="EMBL" id="MPKA01000044">
    <property type="protein sequence ID" value="OLU47597.1"/>
    <property type="molecule type" value="Genomic_DNA"/>
</dbReference>
<accession>A0A1U7NPN4</accession>
<dbReference type="PIRSF" id="PIRSF000804">
    <property type="entry name" value="DNA_pol_III_b"/>
    <property type="match status" value="1"/>
</dbReference>
<comment type="function">
    <text evidence="10">Confers DNA tethering and processivity to DNA polymerases and other proteins. Acts as a clamp, forming a ring around DNA (a reaction catalyzed by the clamp-loading complex) which diffuses in an ATP-independent manner freely and bidirectionally along dsDNA. Initially characterized for its ability to contact the catalytic subunit of DNA polymerase III (Pol III), a complex, multichain enzyme responsible for most of the replicative synthesis in bacteria; Pol III exhibits 3'-5' exonuclease proofreading activity. The beta chain is required for initiation of replication as well as for processivity of DNA replication.</text>
</comment>
<dbReference type="CDD" id="cd00140">
    <property type="entry name" value="beta_clamp"/>
    <property type="match status" value="1"/>
</dbReference>